<evidence type="ECO:0000256" key="3">
    <source>
        <dbReference type="ARBA" id="ARBA00023295"/>
    </source>
</evidence>
<gene>
    <name evidence="5" type="ORF">DH2020_025420</name>
</gene>
<keyword evidence="6" id="KW-1185">Reference proteome</keyword>
<comment type="caution">
    <text evidence="5">The sequence shown here is derived from an EMBL/GenBank/DDBJ whole genome shotgun (WGS) entry which is preliminary data.</text>
</comment>
<accession>A0ABR0W445</accession>
<evidence type="ECO:0000313" key="5">
    <source>
        <dbReference type="EMBL" id="KAK6140839.1"/>
    </source>
</evidence>
<evidence type="ECO:0000256" key="2">
    <source>
        <dbReference type="ARBA" id="ARBA00022801"/>
    </source>
</evidence>
<reference evidence="5 6" key="1">
    <citation type="journal article" date="2021" name="Comput. Struct. Biotechnol. J.">
        <title>De novo genome assembly of the potent medicinal plant Rehmannia glutinosa using nanopore technology.</title>
        <authorList>
            <person name="Ma L."/>
            <person name="Dong C."/>
            <person name="Song C."/>
            <person name="Wang X."/>
            <person name="Zheng X."/>
            <person name="Niu Y."/>
            <person name="Chen S."/>
            <person name="Feng W."/>
        </authorList>
    </citation>
    <scope>NUCLEOTIDE SEQUENCE [LARGE SCALE GENOMIC DNA]</scope>
    <source>
        <strain evidence="5">DH-2019</strain>
    </source>
</reference>
<keyword evidence="2" id="KW-0378">Hydrolase</keyword>
<keyword evidence="3" id="KW-0326">Glycosidase</keyword>
<dbReference type="PRINTS" id="PR00131">
    <property type="entry name" value="GLHYDRLASE1"/>
</dbReference>
<evidence type="ECO:0000313" key="6">
    <source>
        <dbReference type="Proteomes" id="UP001318860"/>
    </source>
</evidence>
<name>A0ABR0W445_REHGL</name>
<dbReference type="InterPro" id="IPR001360">
    <property type="entry name" value="Glyco_hydro_1"/>
</dbReference>
<evidence type="ECO:0000256" key="1">
    <source>
        <dbReference type="ARBA" id="ARBA00010838"/>
    </source>
</evidence>
<dbReference type="InterPro" id="IPR017853">
    <property type="entry name" value="GH"/>
</dbReference>
<dbReference type="Proteomes" id="UP001318860">
    <property type="component" value="Unassembled WGS sequence"/>
</dbReference>
<dbReference type="PANTHER" id="PTHR10353">
    <property type="entry name" value="GLYCOSYL HYDROLASE"/>
    <property type="match status" value="1"/>
</dbReference>
<proteinExistence type="inferred from homology"/>
<evidence type="ECO:0008006" key="7">
    <source>
        <dbReference type="Google" id="ProtNLM"/>
    </source>
</evidence>
<dbReference type="EMBL" id="JABTTQ020000238">
    <property type="protein sequence ID" value="KAK6140839.1"/>
    <property type="molecule type" value="Genomic_DNA"/>
</dbReference>
<dbReference type="Gene3D" id="3.20.20.80">
    <property type="entry name" value="Glycosidases"/>
    <property type="match status" value="2"/>
</dbReference>
<protein>
    <recommendedName>
        <fullName evidence="7">Beta-glucosidase</fullName>
    </recommendedName>
</protein>
<organism evidence="5 6">
    <name type="scientific">Rehmannia glutinosa</name>
    <name type="common">Chinese foxglove</name>
    <dbReference type="NCBI Taxonomy" id="99300"/>
    <lineage>
        <taxon>Eukaryota</taxon>
        <taxon>Viridiplantae</taxon>
        <taxon>Streptophyta</taxon>
        <taxon>Embryophyta</taxon>
        <taxon>Tracheophyta</taxon>
        <taxon>Spermatophyta</taxon>
        <taxon>Magnoliopsida</taxon>
        <taxon>eudicotyledons</taxon>
        <taxon>Gunneridae</taxon>
        <taxon>Pentapetalae</taxon>
        <taxon>asterids</taxon>
        <taxon>lamiids</taxon>
        <taxon>Lamiales</taxon>
        <taxon>Orobanchaceae</taxon>
        <taxon>Rehmannieae</taxon>
        <taxon>Rehmannia</taxon>
    </lineage>
</organism>
<dbReference type="SUPFAM" id="SSF51445">
    <property type="entry name" value="(Trans)glycosidases"/>
    <property type="match status" value="1"/>
</dbReference>
<dbReference type="Pfam" id="PF00232">
    <property type="entry name" value="Glyco_hydro_1"/>
    <property type="match status" value="3"/>
</dbReference>
<evidence type="ECO:0000256" key="4">
    <source>
        <dbReference type="RuleBase" id="RU003690"/>
    </source>
</evidence>
<dbReference type="PANTHER" id="PTHR10353:SF137">
    <property type="entry name" value="MYROSINASE 3-RELATED"/>
    <property type="match status" value="1"/>
</dbReference>
<comment type="similarity">
    <text evidence="1 4">Belongs to the glycosyl hydrolase 1 family.</text>
</comment>
<sequence length="399" mass="46084">MAESRIADGSNGNVAVDMYSKYKDDIKMMKSMGFDAYRFSISWSRILPGGRPCVGVNKEGIDYYNDLINTLLANGMEPYVTLFHHDLPQCLEQEYGGFLNKDRIVDGYGPNLMALSKQTKGSTKDSQSKWNPSKDPYTAARNMLVAHAVAVNSYRTKFQEHQEGKIGITLISHWYLEPELTGKYPQCMIDYVDQENLAQFNNREIELLKWSIDFLGLNYYTANYAANDPNPNVPEGYAKDQQIAYYCWLVVVVHSSMGDLRAPETCVDEKNDYKLTAYEACVDTMRVNYHRDHLANILKARNNDKVNVIGYFAWSWTDNFEWVVGYTVRFGLIYVDYMNYLTRYPKQSALWFAKFLANKKLLRAKNKQVEEISAEKERPQNAFQTIRKIKDDDVLLMKI</sequence>